<feature type="domain" description="Outer membrane protein beta-barrel" evidence="5">
    <location>
        <begin position="383"/>
        <end position="793"/>
    </location>
</feature>
<dbReference type="InterPro" id="IPR041700">
    <property type="entry name" value="OMP_b-brl_3"/>
</dbReference>
<proteinExistence type="predicted"/>
<name>A0ABR9XDU2_9SPHI</name>
<feature type="chain" id="PRO_5047051891" evidence="4">
    <location>
        <begin position="22"/>
        <end position="818"/>
    </location>
</feature>
<protein>
    <submittedName>
        <fullName evidence="6">TonB-dependent receptor</fullName>
    </submittedName>
</protein>
<gene>
    <name evidence="6" type="ORF">IRJ18_02640</name>
</gene>
<dbReference type="EMBL" id="JADFFM010000001">
    <property type="protein sequence ID" value="MBE9665244.1"/>
    <property type="molecule type" value="Genomic_DNA"/>
</dbReference>
<dbReference type="Pfam" id="PF14905">
    <property type="entry name" value="OMP_b-brl_3"/>
    <property type="match status" value="1"/>
</dbReference>
<keyword evidence="6" id="KW-0675">Receptor</keyword>
<feature type="signal peptide" evidence="4">
    <location>
        <begin position="1"/>
        <end position="21"/>
    </location>
</feature>
<evidence type="ECO:0000256" key="2">
    <source>
        <dbReference type="ARBA" id="ARBA00023136"/>
    </source>
</evidence>
<evidence type="ECO:0000313" key="7">
    <source>
        <dbReference type="Proteomes" id="UP000632774"/>
    </source>
</evidence>
<dbReference type="PANTHER" id="PTHR40980:SF4">
    <property type="entry name" value="TONB-DEPENDENT RECEPTOR-LIKE BETA-BARREL DOMAIN-CONTAINING PROTEIN"/>
    <property type="match status" value="1"/>
</dbReference>
<reference evidence="6 7" key="1">
    <citation type="submission" date="2020-10" db="EMBL/GenBank/DDBJ databases">
        <title>Mucilaginibacter mali sp. nov., isolated from rhizosphere soil of apple orchard.</title>
        <authorList>
            <person name="Lee J.-S."/>
            <person name="Kim H.S."/>
            <person name="Kim J.-S."/>
        </authorList>
    </citation>
    <scope>NUCLEOTIDE SEQUENCE [LARGE SCALE GENOMIC DNA]</scope>
    <source>
        <strain evidence="6 7">KCTC 23157</strain>
    </source>
</reference>
<dbReference type="InterPro" id="IPR008969">
    <property type="entry name" value="CarboxyPept-like_regulatory"/>
</dbReference>
<comment type="caution">
    <text evidence="6">The sequence shown here is derived from an EMBL/GenBank/DDBJ whole genome shotgun (WGS) entry which is preliminary data.</text>
</comment>
<keyword evidence="3" id="KW-0998">Cell outer membrane</keyword>
<keyword evidence="2" id="KW-0472">Membrane</keyword>
<dbReference type="Gene3D" id="2.170.130.10">
    <property type="entry name" value="TonB-dependent receptor, plug domain"/>
    <property type="match status" value="1"/>
</dbReference>
<evidence type="ECO:0000256" key="3">
    <source>
        <dbReference type="ARBA" id="ARBA00023237"/>
    </source>
</evidence>
<sequence>MKNFYLLFCFLGAFVFYSSRAQTVPAGARISGKLLDANTGEAVDFATVGLYKVGSDIAAKGTSSNDGGIFNFYNVPFGSYSLRISFVGYDKQIIDRVEVSATHMVANLGTIRLKPSVGNALAEVVISDKKPQIEYSADQITYNVGESLQAEGSVATDILKNVPMVNVDINGNATIAGKRNTRIFIDGKPSDYMTANITDLLNILPSDAIDKIEVMTNPPVKYSADGEGIINIVLKKGYKVGLNGTISMTGGTLGNYNINSYASYRTKTLSLNSSYAFGESQNIGDSYSLRKNFFPDTLFYRNNFSNRDGHNFGHNFRTGMNWDIDSTRNLRFTSNFNFNKSSAESFTDYHYLDELAIESNLNKQNNSSHNNSFNYALTADYSWKITKDGEQLEASALYSANTSGNNRYLSRDYLDGNGLPVIGKSPVEQTYDIDGANHGFEFKMDYDKPLGKPKNSLSAGVSANMRTNNNDQEVNNYNYLLGQYMPNNGLTNRFIFNANIYSAYASLNLHTTNNWSFRIGGRGELTDMGFNLSSLSQKYNIKPYVNIFPNLSASRMFKDKYTVGLSYSERIARPREFALNPQIETSDSTNISFGNPNLRPAFTRQLDLSFGMFEKKWSIYPRLGYSSTSSIIERITTVTPNGVSQSTYDNLSNSQYYTINIYGNYRPNKKINLNGGGTLGRIVYQTTSANAISRDGFSVNARAGITMDLPQRLAFEGNMNYYSNTSAQGHNSGSVSTSFGVRKIFLKNKLKFRIMAINPLSQSNAHSYAEGLNFTRESYSSTRTRNFSMTVSYNFTKVGRNSLEKNRKKDAPPPDVQP</sequence>
<dbReference type="SUPFAM" id="SSF56935">
    <property type="entry name" value="Porins"/>
    <property type="match status" value="1"/>
</dbReference>
<keyword evidence="7" id="KW-1185">Reference proteome</keyword>
<organism evidence="6 7">
    <name type="scientific">Mucilaginibacter boryungensis</name>
    <dbReference type="NCBI Taxonomy" id="768480"/>
    <lineage>
        <taxon>Bacteria</taxon>
        <taxon>Pseudomonadati</taxon>
        <taxon>Bacteroidota</taxon>
        <taxon>Sphingobacteriia</taxon>
        <taxon>Sphingobacteriales</taxon>
        <taxon>Sphingobacteriaceae</taxon>
        <taxon>Mucilaginibacter</taxon>
    </lineage>
</organism>
<evidence type="ECO:0000313" key="6">
    <source>
        <dbReference type="EMBL" id="MBE9665244.1"/>
    </source>
</evidence>
<dbReference type="Proteomes" id="UP000632774">
    <property type="component" value="Unassembled WGS sequence"/>
</dbReference>
<dbReference type="InterPro" id="IPR037066">
    <property type="entry name" value="Plug_dom_sf"/>
</dbReference>
<dbReference type="RefSeq" id="WP_194104648.1">
    <property type="nucleotide sequence ID" value="NZ_JADFFM010000001.1"/>
</dbReference>
<comment type="subcellular location">
    <subcellularLocation>
        <location evidence="1">Cell outer membrane</location>
    </subcellularLocation>
</comment>
<keyword evidence="4" id="KW-0732">Signal</keyword>
<evidence type="ECO:0000256" key="4">
    <source>
        <dbReference type="SAM" id="SignalP"/>
    </source>
</evidence>
<dbReference type="Pfam" id="PF13620">
    <property type="entry name" value="CarboxypepD_reg"/>
    <property type="match status" value="1"/>
</dbReference>
<dbReference type="InterPro" id="IPR036942">
    <property type="entry name" value="Beta-barrel_TonB_sf"/>
</dbReference>
<dbReference type="SUPFAM" id="SSF49464">
    <property type="entry name" value="Carboxypeptidase regulatory domain-like"/>
    <property type="match status" value="1"/>
</dbReference>
<dbReference type="Gene3D" id="2.60.40.1120">
    <property type="entry name" value="Carboxypeptidase-like, regulatory domain"/>
    <property type="match status" value="1"/>
</dbReference>
<dbReference type="PANTHER" id="PTHR40980">
    <property type="entry name" value="PLUG DOMAIN-CONTAINING PROTEIN"/>
    <property type="match status" value="1"/>
</dbReference>
<accession>A0ABR9XDU2</accession>
<evidence type="ECO:0000259" key="5">
    <source>
        <dbReference type="Pfam" id="PF14905"/>
    </source>
</evidence>
<dbReference type="Gene3D" id="2.40.170.20">
    <property type="entry name" value="TonB-dependent receptor, beta-barrel domain"/>
    <property type="match status" value="1"/>
</dbReference>
<evidence type="ECO:0000256" key="1">
    <source>
        <dbReference type="ARBA" id="ARBA00004442"/>
    </source>
</evidence>